<evidence type="ECO:0000313" key="5">
    <source>
        <dbReference type="EMBL" id="HEC05242.1"/>
    </source>
</evidence>
<evidence type="ECO:0000259" key="4">
    <source>
        <dbReference type="Pfam" id="PF01058"/>
    </source>
</evidence>
<keyword evidence="2" id="KW-1278">Translocase</keyword>
<proteinExistence type="predicted"/>
<dbReference type="NCBIfam" id="NF005012">
    <property type="entry name" value="PRK06411.1"/>
    <property type="match status" value="1"/>
</dbReference>
<dbReference type="Proteomes" id="UP000886339">
    <property type="component" value="Unassembled WGS sequence"/>
</dbReference>
<dbReference type="GO" id="GO:0051536">
    <property type="term" value="F:iron-sulfur cluster binding"/>
    <property type="evidence" value="ECO:0007669"/>
    <property type="project" value="InterPro"/>
</dbReference>
<dbReference type="AlphaFoldDB" id="A0A831RSG0"/>
<name>A0A831RSG0_9GAMM</name>
<protein>
    <submittedName>
        <fullName evidence="5">NADH-quinone oxidoreductase subunit NuoB</fullName>
        <ecNumber evidence="5">1.6.5.11</ecNumber>
    </submittedName>
</protein>
<evidence type="ECO:0000256" key="3">
    <source>
        <dbReference type="ARBA" id="ARBA00023075"/>
    </source>
</evidence>
<sequence>MKNLENIPVEQRRRTNPLAHVFDEFMAFCQSRSLFMLHYCTGCGAVELPPVMTSRFDGERLGISPMVSPRQADVLLVTGYVSVKTLKRVILTYEQMPAPKYVVGICSCTVNGGMYWQSYATAKKLSDYMPVDIYIAGCMPRPEAVISGMRDLMEKIRTGKADSWKDYFRNYDHYLGQQQRLFGPKWQTPTDIIGEAEHYGLITKNTRGEHTRLLEEHQKRLEPLEMRL</sequence>
<keyword evidence="3" id="KW-0830">Ubiquinone</keyword>
<gene>
    <name evidence="5" type="primary">nuoB</name>
    <name evidence="5" type="ORF">ENJ12_00180</name>
</gene>
<dbReference type="Pfam" id="PF01058">
    <property type="entry name" value="Oxidored_q6"/>
    <property type="match status" value="1"/>
</dbReference>
<evidence type="ECO:0000256" key="2">
    <source>
        <dbReference type="ARBA" id="ARBA00022967"/>
    </source>
</evidence>
<reference evidence="5" key="1">
    <citation type="journal article" date="2020" name="mSystems">
        <title>Genome- and Community-Level Interaction Insights into Carbon Utilization and Element Cycling Functions of Hydrothermarchaeota in Hydrothermal Sediment.</title>
        <authorList>
            <person name="Zhou Z."/>
            <person name="Liu Y."/>
            <person name="Xu W."/>
            <person name="Pan J."/>
            <person name="Luo Z.H."/>
            <person name="Li M."/>
        </authorList>
    </citation>
    <scope>NUCLEOTIDE SEQUENCE [LARGE SCALE GENOMIC DNA]</scope>
    <source>
        <strain evidence="5">HyVt-458</strain>
    </source>
</reference>
<dbReference type="GO" id="GO:0016491">
    <property type="term" value="F:oxidoreductase activity"/>
    <property type="evidence" value="ECO:0007669"/>
    <property type="project" value="UniProtKB-KW"/>
</dbReference>
<dbReference type="PANTHER" id="PTHR11995:SF14">
    <property type="entry name" value="NADH DEHYDROGENASE [UBIQUINONE] IRON-SULFUR PROTEIN 7, MITOCHONDRIAL"/>
    <property type="match status" value="1"/>
</dbReference>
<evidence type="ECO:0000256" key="1">
    <source>
        <dbReference type="ARBA" id="ARBA00022719"/>
    </source>
</evidence>
<comment type="caution">
    <text evidence="5">The sequence shown here is derived from an EMBL/GenBank/DDBJ whole genome shotgun (WGS) entry which is preliminary data.</text>
</comment>
<keyword evidence="5" id="KW-0560">Oxidoreductase</keyword>
<dbReference type="GO" id="GO:0048038">
    <property type="term" value="F:quinone binding"/>
    <property type="evidence" value="ECO:0007669"/>
    <property type="project" value="UniProtKB-KW"/>
</dbReference>
<dbReference type="SUPFAM" id="SSF56770">
    <property type="entry name" value="HydA/Nqo6-like"/>
    <property type="match status" value="1"/>
</dbReference>
<feature type="domain" description="NADH:ubiquinone oxidoreductase-like 20kDa subunit" evidence="4">
    <location>
        <begin position="40"/>
        <end position="150"/>
    </location>
</feature>
<dbReference type="Gene3D" id="3.40.50.12280">
    <property type="match status" value="1"/>
</dbReference>
<dbReference type="GO" id="GO:0015990">
    <property type="term" value="P:electron transport coupled proton transport"/>
    <property type="evidence" value="ECO:0007669"/>
    <property type="project" value="TreeGrafter"/>
</dbReference>
<dbReference type="InterPro" id="IPR006137">
    <property type="entry name" value="NADH_UbQ_OxRdtase-like_20kDa"/>
</dbReference>
<dbReference type="GO" id="GO:0045271">
    <property type="term" value="C:respiratory chain complex I"/>
    <property type="evidence" value="ECO:0007669"/>
    <property type="project" value="TreeGrafter"/>
</dbReference>
<organism evidence="5">
    <name type="scientific">Thiolapillus brandeum</name>
    <dbReference type="NCBI Taxonomy" id="1076588"/>
    <lineage>
        <taxon>Bacteria</taxon>
        <taxon>Pseudomonadati</taxon>
        <taxon>Pseudomonadota</taxon>
        <taxon>Gammaproteobacteria</taxon>
        <taxon>Chromatiales</taxon>
        <taxon>Sedimenticolaceae</taxon>
        <taxon>Thiolapillus</taxon>
    </lineage>
</organism>
<dbReference type="EMBL" id="DRLF01000008">
    <property type="protein sequence ID" value="HEC05242.1"/>
    <property type="molecule type" value="Genomic_DNA"/>
</dbReference>
<dbReference type="PANTHER" id="PTHR11995">
    <property type="entry name" value="NADH DEHYDROGENASE"/>
    <property type="match status" value="1"/>
</dbReference>
<keyword evidence="1" id="KW-0874">Quinone</keyword>
<dbReference type="EC" id="1.6.5.11" evidence="5"/>
<dbReference type="GO" id="GO:0009060">
    <property type="term" value="P:aerobic respiration"/>
    <property type="evidence" value="ECO:0007669"/>
    <property type="project" value="TreeGrafter"/>
</dbReference>
<dbReference type="GO" id="GO:0008137">
    <property type="term" value="F:NADH dehydrogenase (ubiquinone) activity"/>
    <property type="evidence" value="ECO:0007669"/>
    <property type="project" value="TreeGrafter"/>
</dbReference>
<accession>A0A831RSG0</accession>